<dbReference type="EMBL" id="LFYR01001529">
    <property type="protein sequence ID" value="KMZ61123.1"/>
    <property type="molecule type" value="Genomic_DNA"/>
</dbReference>
<dbReference type="GO" id="GO:0000502">
    <property type="term" value="C:proteasome complex"/>
    <property type="evidence" value="ECO:0000318"/>
    <property type="project" value="GO_Central"/>
</dbReference>
<comment type="similarity">
    <text evidence="1 2">Belongs to the DSS1/SEM1 family.</text>
</comment>
<keyword evidence="4" id="KW-1185">Reference proteome</keyword>
<comment type="caution">
    <text evidence="3">The sequence shown here is derived from an EMBL/GenBank/DDBJ whole genome shotgun (WGS) entry which is preliminary data.</text>
</comment>
<dbReference type="AlphaFoldDB" id="A0A0K9NWV9"/>
<dbReference type="GO" id="GO:0000724">
    <property type="term" value="P:double-strand break repair via homologous recombination"/>
    <property type="evidence" value="ECO:0000318"/>
    <property type="project" value="GO_Central"/>
</dbReference>
<protein>
    <recommendedName>
        <fullName evidence="2">26S proteasome complex subunit SEM1</fullName>
    </recommendedName>
</protein>
<dbReference type="PANTHER" id="PTHR16771">
    <property type="entry name" value="26 PROTEASOME COMPLEX SUBUNIT DSS1"/>
    <property type="match status" value="1"/>
</dbReference>
<sequence length="75" mass="9050">MAKETEEMEINQIMEVEDPIDVVKLDLFEDDDEFEDFEFDLECDKDVSPLQLWENNWDDDDVDDDFSLQLRRELS</sequence>
<dbReference type="Pfam" id="PF05160">
    <property type="entry name" value="DSS1_SEM1"/>
    <property type="match status" value="1"/>
</dbReference>
<accession>A0A0K9NWV9</accession>
<reference evidence="4" key="1">
    <citation type="journal article" date="2016" name="Nature">
        <title>The genome of the seagrass Zostera marina reveals angiosperm adaptation to the sea.</title>
        <authorList>
            <person name="Olsen J.L."/>
            <person name="Rouze P."/>
            <person name="Verhelst B."/>
            <person name="Lin Y.-C."/>
            <person name="Bayer T."/>
            <person name="Collen J."/>
            <person name="Dattolo E."/>
            <person name="De Paoli E."/>
            <person name="Dittami S."/>
            <person name="Maumus F."/>
            <person name="Michel G."/>
            <person name="Kersting A."/>
            <person name="Lauritano C."/>
            <person name="Lohaus R."/>
            <person name="Toepel M."/>
            <person name="Tonon T."/>
            <person name="Vanneste K."/>
            <person name="Amirebrahimi M."/>
            <person name="Brakel J."/>
            <person name="Bostroem C."/>
            <person name="Chovatia M."/>
            <person name="Grimwood J."/>
            <person name="Jenkins J.W."/>
            <person name="Jueterbock A."/>
            <person name="Mraz A."/>
            <person name="Stam W.T."/>
            <person name="Tice H."/>
            <person name="Bornberg-Bauer E."/>
            <person name="Green P.J."/>
            <person name="Pearson G.A."/>
            <person name="Procaccini G."/>
            <person name="Duarte C.M."/>
            <person name="Schmutz J."/>
            <person name="Reusch T.B.H."/>
            <person name="Van de Peer Y."/>
        </authorList>
    </citation>
    <scope>NUCLEOTIDE SEQUENCE [LARGE SCALE GENOMIC DNA]</scope>
    <source>
        <strain evidence="4">cv. Finnish</strain>
    </source>
</reference>
<dbReference type="GO" id="GO:0005634">
    <property type="term" value="C:nucleus"/>
    <property type="evidence" value="ECO:0007669"/>
    <property type="project" value="UniProtKB-SubCell"/>
</dbReference>
<evidence type="ECO:0000256" key="1">
    <source>
        <dbReference type="ARBA" id="ARBA00034491"/>
    </source>
</evidence>
<dbReference type="PANTHER" id="PTHR16771:SF17">
    <property type="entry name" value="PROTEIN DELETION OF SUV3 SUPPRESSOR 1(I)-RELATED"/>
    <property type="match status" value="1"/>
</dbReference>
<dbReference type="InterPro" id="IPR007834">
    <property type="entry name" value="DSS1_SEM1"/>
</dbReference>
<name>A0A0K9NWV9_ZOSMR</name>
<comment type="function">
    <text evidence="2">Component of the 26S proteasome, a multiprotein complex involved in the ATP-dependent degradation of ubiquitinated proteins.</text>
</comment>
<evidence type="ECO:0000313" key="4">
    <source>
        <dbReference type="Proteomes" id="UP000036987"/>
    </source>
</evidence>
<dbReference type="GO" id="GO:0043248">
    <property type="term" value="P:proteasome assembly"/>
    <property type="evidence" value="ECO:0007669"/>
    <property type="project" value="UniProtKB-UniRule"/>
</dbReference>
<dbReference type="GO" id="GO:0006406">
    <property type="term" value="P:mRNA export from nucleus"/>
    <property type="evidence" value="ECO:0007669"/>
    <property type="project" value="UniProtKB-UniRule"/>
</dbReference>
<gene>
    <name evidence="3" type="ORF">ZOSMA_54G00540</name>
</gene>
<evidence type="ECO:0000313" key="3">
    <source>
        <dbReference type="EMBL" id="KMZ61123.1"/>
    </source>
</evidence>
<dbReference type="Proteomes" id="UP000036987">
    <property type="component" value="Unassembled WGS sequence"/>
</dbReference>
<keyword evidence="2" id="KW-0647">Proteasome</keyword>
<proteinExistence type="inferred from homology"/>
<evidence type="ECO:0000256" key="2">
    <source>
        <dbReference type="RuleBase" id="RU369057"/>
    </source>
</evidence>
<dbReference type="OMA" id="WVETTIL"/>
<comment type="subcellular location">
    <subcellularLocation>
        <location evidence="2">Nucleus</location>
    </subcellularLocation>
</comment>
<organism evidence="3 4">
    <name type="scientific">Zostera marina</name>
    <name type="common">Eelgrass</name>
    <dbReference type="NCBI Taxonomy" id="29655"/>
    <lineage>
        <taxon>Eukaryota</taxon>
        <taxon>Viridiplantae</taxon>
        <taxon>Streptophyta</taxon>
        <taxon>Embryophyta</taxon>
        <taxon>Tracheophyta</taxon>
        <taxon>Spermatophyta</taxon>
        <taxon>Magnoliopsida</taxon>
        <taxon>Liliopsida</taxon>
        <taxon>Zosteraceae</taxon>
        <taxon>Zostera</taxon>
    </lineage>
</organism>
<keyword evidence="2" id="KW-0539">Nucleus</keyword>
<dbReference type="SMART" id="SM01385">
    <property type="entry name" value="DSS1_SEM1"/>
    <property type="match status" value="1"/>
</dbReference>
<dbReference type="GO" id="GO:0008541">
    <property type="term" value="C:proteasome regulatory particle, lid subcomplex"/>
    <property type="evidence" value="ECO:0007669"/>
    <property type="project" value="UniProtKB-UniRule"/>
</dbReference>